<dbReference type="GO" id="GO:0006397">
    <property type="term" value="P:mRNA processing"/>
    <property type="evidence" value="ECO:0007669"/>
    <property type="project" value="UniProtKB-UniRule"/>
</dbReference>
<dbReference type="NCBIfam" id="TIGR02191">
    <property type="entry name" value="RNaseIII"/>
    <property type="match status" value="1"/>
</dbReference>
<keyword evidence="7 15" id="KW-0507">mRNA processing</keyword>
<keyword evidence="13 15" id="KW-0460">Magnesium</keyword>
<feature type="binding site" evidence="15">
    <location>
        <position position="52"/>
    </location>
    <ligand>
        <name>Mg(2+)</name>
        <dbReference type="ChEBI" id="CHEBI:18420"/>
    </ligand>
</feature>
<dbReference type="InterPro" id="IPR011907">
    <property type="entry name" value="RNase_III"/>
</dbReference>
<proteinExistence type="inferred from homology"/>
<dbReference type="GO" id="GO:0046872">
    <property type="term" value="F:metal ion binding"/>
    <property type="evidence" value="ECO:0007669"/>
    <property type="project" value="UniProtKB-KW"/>
</dbReference>
<dbReference type="GO" id="GO:0008033">
    <property type="term" value="P:tRNA processing"/>
    <property type="evidence" value="ECO:0007669"/>
    <property type="project" value="UniProtKB-KW"/>
</dbReference>
<evidence type="ECO:0000259" key="17">
    <source>
        <dbReference type="PROSITE" id="PS50137"/>
    </source>
</evidence>
<keyword evidence="10 15" id="KW-0479">Metal-binding</keyword>
<dbReference type="SMART" id="SM00535">
    <property type="entry name" value="RIBOc"/>
    <property type="match status" value="1"/>
</dbReference>
<dbReference type="GO" id="GO:0019843">
    <property type="term" value="F:rRNA binding"/>
    <property type="evidence" value="ECO:0007669"/>
    <property type="project" value="UniProtKB-KW"/>
</dbReference>
<evidence type="ECO:0000256" key="1">
    <source>
        <dbReference type="ARBA" id="ARBA00000109"/>
    </source>
</evidence>
<dbReference type="Gene3D" id="3.30.160.20">
    <property type="match status" value="1"/>
</dbReference>
<keyword evidence="9 15" id="KW-0540">Nuclease</keyword>
<evidence type="ECO:0000256" key="8">
    <source>
        <dbReference type="ARBA" id="ARBA00022694"/>
    </source>
</evidence>
<protein>
    <recommendedName>
        <fullName evidence="15">Ribonuclease 3</fullName>
        <ecNumber evidence="15">3.1.26.3</ecNumber>
    </recommendedName>
    <alternativeName>
        <fullName evidence="15">Ribonuclease III</fullName>
        <shortName evidence="15">RNase III</shortName>
    </alternativeName>
</protein>
<keyword evidence="12 15" id="KW-0378">Hydrolase</keyword>
<evidence type="ECO:0000256" key="14">
    <source>
        <dbReference type="ARBA" id="ARBA00022884"/>
    </source>
</evidence>
<dbReference type="GO" id="GO:0006364">
    <property type="term" value="P:rRNA processing"/>
    <property type="evidence" value="ECO:0007669"/>
    <property type="project" value="UniProtKB-UniRule"/>
</dbReference>
<dbReference type="GO" id="GO:0003725">
    <property type="term" value="F:double-stranded RNA binding"/>
    <property type="evidence" value="ECO:0007669"/>
    <property type="project" value="TreeGrafter"/>
</dbReference>
<evidence type="ECO:0000256" key="6">
    <source>
        <dbReference type="ARBA" id="ARBA00022552"/>
    </source>
</evidence>
<dbReference type="HAMAP" id="MF_00104">
    <property type="entry name" value="RNase_III"/>
    <property type="match status" value="1"/>
</dbReference>
<dbReference type="EMBL" id="MFMT01000025">
    <property type="protein sequence ID" value="OGG88235.1"/>
    <property type="molecule type" value="Genomic_DNA"/>
</dbReference>
<feature type="domain" description="DRBM" evidence="17">
    <location>
        <begin position="166"/>
        <end position="230"/>
    </location>
</feature>
<dbReference type="Pfam" id="PF14622">
    <property type="entry name" value="Ribonucleas_3_3"/>
    <property type="match status" value="1"/>
</dbReference>
<feature type="domain" description="RNase III" evidence="18">
    <location>
        <begin position="10"/>
        <end position="139"/>
    </location>
</feature>
<keyword evidence="6 15" id="KW-0698">rRNA processing</keyword>
<dbReference type="Pfam" id="PF00035">
    <property type="entry name" value="dsrm"/>
    <property type="match status" value="1"/>
</dbReference>
<feature type="active site" evidence="15">
    <location>
        <position position="128"/>
    </location>
</feature>
<keyword evidence="5 15" id="KW-0963">Cytoplasm</keyword>
<comment type="subunit">
    <text evidence="4 15">Homodimer.</text>
</comment>
<evidence type="ECO:0000256" key="15">
    <source>
        <dbReference type="HAMAP-Rule" id="MF_00104"/>
    </source>
</evidence>
<evidence type="ECO:0000313" key="19">
    <source>
        <dbReference type="EMBL" id="OGG88235.1"/>
    </source>
</evidence>
<sequence>MDARNIDTDLEALEKILSVTFNDKQLLLSAVTHRSYLNEHREATHDHNERLEFLGDAVLELVVTDFLFKKYPAKPEGELTAIRAALVNTVSLSAASEKLKVNQFLLMSKGEAKDEGRARQYILANVFEAFIGAIYLDQGYDQAQAFIASQLFPKTEEIVRQRLWQDAKSRFQELAQEHNSVTPTYELLDQSGPDHDRIFKIGVYLRKELIAEGKGQSKQEAEQEAAQNAITAKAWDEM</sequence>
<evidence type="ECO:0000256" key="13">
    <source>
        <dbReference type="ARBA" id="ARBA00022842"/>
    </source>
</evidence>
<dbReference type="InterPro" id="IPR000999">
    <property type="entry name" value="RNase_III_dom"/>
</dbReference>
<dbReference type="InterPro" id="IPR014720">
    <property type="entry name" value="dsRBD_dom"/>
</dbReference>
<dbReference type="GO" id="GO:0010468">
    <property type="term" value="P:regulation of gene expression"/>
    <property type="evidence" value="ECO:0007669"/>
    <property type="project" value="TreeGrafter"/>
</dbReference>
<feature type="binding site" evidence="15">
    <location>
        <position position="128"/>
    </location>
    <ligand>
        <name>Mg(2+)</name>
        <dbReference type="ChEBI" id="CHEBI:18420"/>
    </ligand>
</feature>
<dbReference type="PROSITE" id="PS50137">
    <property type="entry name" value="DS_RBD"/>
    <property type="match status" value="1"/>
</dbReference>
<dbReference type="SUPFAM" id="SSF54768">
    <property type="entry name" value="dsRNA-binding domain-like"/>
    <property type="match status" value="1"/>
</dbReference>
<dbReference type="InterPro" id="IPR036389">
    <property type="entry name" value="RNase_III_sf"/>
</dbReference>
<evidence type="ECO:0000256" key="2">
    <source>
        <dbReference type="ARBA" id="ARBA00004496"/>
    </source>
</evidence>
<feature type="region of interest" description="Disordered" evidence="16">
    <location>
        <begin position="215"/>
        <end position="238"/>
    </location>
</feature>
<dbReference type="CDD" id="cd00593">
    <property type="entry name" value="RIBOc"/>
    <property type="match status" value="1"/>
</dbReference>
<dbReference type="FunFam" id="3.30.160.20:FF:000003">
    <property type="entry name" value="Ribonuclease 3"/>
    <property type="match status" value="1"/>
</dbReference>
<keyword evidence="11 15" id="KW-0255">Endonuclease</keyword>
<comment type="function">
    <text evidence="15">Digests double-stranded RNA. Involved in the processing of primary rRNA transcript to yield the immediate precursors to the large and small rRNAs (23S and 16S). Processes some mRNAs, and tRNAs when they are encoded in the rRNA operon. Processes pre-crRNA and tracrRNA of type II CRISPR loci if present in the organism.</text>
</comment>
<comment type="subcellular location">
    <subcellularLocation>
        <location evidence="2 15">Cytoplasm</location>
    </subcellularLocation>
</comment>
<reference evidence="19 20" key="1">
    <citation type="journal article" date="2016" name="Nat. Commun.">
        <title>Thousands of microbial genomes shed light on interconnected biogeochemical processes in an aquifer system.</title>
        <authorList>
            <person name="Anantharaman K."/>
            <person name="Brown C.T."/>
            <person name="Hug L.A."/>
            <person name="Sharon I."/>
            <person name="Castelle C.J."/>
            <person name="Probst A.J."/>
            <person name="Thomas B.C."/>
            <person name="Singh A."/>
            <person name="Wilkins M.J."/>
            <person name="Karaoz U."/>
            <person name="Brodie E.L."/>
            <person name="Williams K.H."/>
            <person name="Hubbard S.S."/>
            <person name="Banfield J.F."/>
        </authorList>
    </citation>
    <scope>NUCLEOTIDE SEQUENCE [LARGE SCALE GENOMIC DNA]</scope>
</reference>
<dbReference type="CDD" id="cd10845">
    <property type="entry name" value="DSRM_RNAse_III_family"/>
    <property type="match status" value="1"/>
</dbReference>
<dbReference type="FunFam" id="1.10.1520.10:FF:000001">
    <property type="entry name" value="Ribonuclease 3"/>
    <property type="match status" value="1"/>
</dbReference>
<evidence type="ECO:0000256" key="5">
    <source>
        <dbReference type="ARBA" id="ARBA00022490"/>
    </source>
</evidence>
<dbReference type="GO" id="GO:0005737">
    <property type="term" value="C:cytoplasm"/>
    <property type="evidence" value="ECO:0007669"/>
    <property type="project" value="UniProtKB-SubCell"/>
</dbReference>
<evidence type="ECO:0000256" key="9">
    <source>
        <dbReference type="ARBA" id="ARBA00022722"/>
    </source>
</evidence>
<evidence type="ECO:0000256" key="11">
    <source>
        <dbReference type="ARBA" id="ARBA00022759"/>
    </source>
</evidence>
<comment type="cofactor">
    <cofactor evidence="15">
        <name>Mg(2+)</name>
        <dbReference type="ChEBI" id="CHEBI:18420"/>
    </cofactor>
</comment>
<dbReference type="EC" id="3.1.26.3" evidence="15"/>
<evidence type="ECO:0000256" key="3">
    <source>
        <dbReference type="ARBA" id="ARBA00010183"/>
    </source>
</evidence>
<evidence type="ECO:0000259" key="18">
    <source>
        <dbReference type="PROSITE" id="PS50142"/>
    </source>
</evidence>
<dbReference type="Gene3D" id="1.10.1520.10">
    <property type="entry name" value="Ribonuclease III domain"/>
    <property type="match status" value="1"/>
</dbReference>
<keyword evidence="15" id="KW-0699">rRNA-binding</keyword>
<feature type="active site" evidence="15">
    <location>
        <position position="56"/>
    </location>
</feature>
<dbReference type="SUPFAM" id="SSF69065">
    <property type="entry name" value="RNase III domain-like"/>
    <property type="match status" value="1"/>
</dbReference>
<dbReference type="Proteomes" id="UP000179230">
    <property type="component" value="Unassembled WGS sequence"/>
</dbReference>
<dbReference type="GO" id="GO:0004525">
    <property type="term" value="F:ribonuclease III activity"/>
    <property type="evidence" value="ECO:0007669"/>
    <property type="project" value="UniProtKB-UniRule"/>
</dbReference>
<dbReference type="PANTHER" id="PTHR11207">
    <property type="entry name" value="RIBONUCLEASE III"/>
    <property type="match status" value="1"/>
</dbReference>
<dbReference type="PANTHER" id="PTHR11207:SF0">
    <property type="entry name" value="RIBONUCLEASE 3"/>
    <property type="match status" value="1"/>
</dbReference>
<dbReference type="PROSITE" id="PS00517">
    <property type="entry name" value="RNASE_3_1"/>
    <property type="match status" value="1"/>
</dbReference>
<evidence type="ECO:0000256" key="4">
    <source>
        <dbReference type="ARBA" id="ARBA00011738"/>
    </source>
</evidence>
<evidence type="ECO:0000256" key="10">
    <source>
        <dbReference type="ARBA" id="ARBA00022723"/>
    </source>
</evidence>
<keyword evidence="8 15" id="KW-0819">tRNA processing</keyword>
<evidence type="ECO:0000313" key="20">
    <source>
        <dbReference type="Proteomes" id="UP000179230"/>
    </source>
</evidence>
<name>A0A1F6FQU2_9BACT</name>
<dbReference type="SMART" id="SM00358">
    <property type="entry name" value="DSRM"/>
    <property type="match status" value="1"/>
</dbReference>
<accession>A0A1F6FQU2</accession>
<keyword evidence="14 15" id="KW-0694">RNA-binding</keyword>
<gene>
    <name evidence="15" type="primary">rnc</name>
    <name evidence="19" type="ORF">A2592_01510</name>
</gene>
<comment type="catalytic activity">
    <reaction evidence="1 15">
        <text>Endonucleolytic cleavage to 5'-phosphomonoester.</text>
        <dbReference type="EC" id="3.1.26.3"/>
    </reaction>
</comment>
<feature type="binding site" evidence="15">
    <location>
        <position position="125"/>
    </location>
    <ligand>
        <name>Mg(2+)</name>
        <dbReference type="ChEBI" id="CHEBI:18420"/>
    </ligand>
</feature>
<comment type="caution">
    <text evidence="19">The sequence shown here is derived from an EMBL/GenBank/DDBJ whole genome shotgun (WGS) entry which is preliminary data.</text>
</comment>
<comment type="similarity">
    <text evidence="3">Belongs to the ribonuclease III family.</text>
</comment>
<dbReference type="PROSITE" id="PS50142">
    <property type="entry name" value="RNASE_3_2"/>
    <property type="match status" value="1"/>
</dbReference>
<evidence type="ECO:0000256" key="16">
    <source>
        <dbReference type="SAM" id="MobiDB-lite"/>
    </source>
</evidence>
<dbReference type="GO" id="GO:0042802">
    <property type="term" value="F:identical protein binding"/>
    <property type="evidence" value="ECO:0007669"/>
    <property type="project" value="UniProtKB-ARBA"/>
</dbReference>
<evidence type="ECO:0000256" key="7">
    <source>
        <dbReference type="ARBA" id="ARBA00022664"/>
    </source>
</evidence>
<evidence type="ECO:0000256" key="12">
    <source>
        <dbReference type="ARBA" id="ARBA00022801"/>
    </source>
</evidence>
<organism evidence="19 20">
    <name type="scientific">Candidatus Kaiserbacteria bacterium RIFOXYD1_FULL_42_15</name>
    <dbReference type="NCBI Taxonomy" id="1798532"/>
    <lineage>
        <taxon>Bacteria</taxon>
        <taxon>Candidatus Kaiseribacteriota</taxon>
    </lineage>
</organism>
<dbReference type="AlphaFoldDB" id="A0A1F6FQU2"/>